<evidence type="ECO:0000256" key="3">
    <source>
        <dbReference type="ARBA" id="ARBA00022729"/>
    </source>
</evidence>
<dbReference type="Proteomes" id="UP000178155">
    <property type="component" value="Unassembled WGS sequence"/>
</dbReference>
<dbReference type="InterPro" id="IPR039424">
    <property type="entry name" value="SBP_5"/>
</dbReference>
<dbReference type="Gene3D" id="3.10.105.10">
    <property type="entry name" value="Dipeptide-binding Protein, Domain 3"/>
    <property type="match status" value="1"/>
</dbReference>
<dbReference type="SUPFAM" id="SSF53850">
    <property type="entry name" value="Periplasmic binding protein-like II"/>
    <property type="match status" value="1"/>
</dbReference>
<dbReference type="AlphaFoldDB" id="A0A1F8HCB2"/>
<name>A0A1F8HCB2_9BACT</name>
<dbReference type="InterPro" id="IPR000914">
    <property type="entry name" value="SBP_5_dom"/>
</dbReference>
<evidence type="ECO:0000313" key="7">
    <source>
        <dbReference type="Proteomes" id="UP000178155"/>
    </source>
</evidence>
<keyword evidence="4" id="KW-0812">Transmembrane</keyword>
<feature type="transmembrane region" description="Helical" evidence="4">
    <location>
        <begin position="46"/>
        <end position="67"/>
    </location>
</feature>
<comment type="similarity">
    <text evidence="1">Belongs to the bacterial solute-binding protein 5 family.</text>
</comment>
<dbReference type="Gene3D" id="3.90.76.10">
    <property type="entry name" value="Dipeptide-binding Protein, Domain 1"/>
    <property type="match status" value="1"/>
</dbReference>
<comment type="caution">
    <text evidence="6">The sequence shown here is derived from an EMBL/GenBank/DDBJ whole genome shotgun (WGS) entry which is preliminary data.</text>
</comment>
<dbReference type="Gene3D" id="3.40.190.10">
    <property type="entry name" value="Periplasmic binding protein-like II"/>
    <property type="match status" value="1"/>
</dbReference>
<reference evidence="6 7" key="1">
    <citation type="journal article" date="2016" name="Nat. Commun.">
        <title>Thousands of microbial genomes shed light on interconnected biogeochemical processes in an aquifer system.</title>
        <authorList>
            <person name="Anantharaman K."/>
            <person name="Brown C.T."/>
            <person name="Hug L.A."/>
            <person name="Sharon I."/>
            <person name="Castelle C.J."/>
            <person name="Probst A.J."/>
            <person name="Thomas B.C."/>
            <person name="Singh A."/>
            <person name="Wilkins M.J."/>
            <person name="Karaoz U."/>
            <person name="Brodie E.L."/>
            <person name="Williams K.H."/>
            <person name="Hubbard S.S."/>
            <person name="Banfield J.F."/>
        </authorList>
    </citation>
    <scope>NUCLEOTIDE SEQUENCE [LARGE SCALE GENOMIC DNA]</scope>
</reference>
<feature type="non-terminal residue" evidence="6">
    <location>
        <position position="500"/>
    </location>
</feature>
<dbReference type="GO" id="GO:0015833">
    <property type="term" value="P:peptide transport"/>
    <property type="evidence" value="ECO:0007669"/>
    <property type="project" value="TreeGrafter"/>
</dbReference>
<evidence type="ECO:0000259" key="5">
    <source>
        <dbReference type="Pfam" id="PF00496"/>
    </source>
</evidence>
<evidence type="ECO:0000256" key="1">
    <source>
        <dbReference type="ARBA" id="ARBA00005695"/>
    </source>
</evidence>
<dbReference type="GO" id="GO:0042597">
    <property type="term" value="C:periplasmic space"/>
    <property type="evidence" value="ECO:0007669"/>
    <property type="project" value="UniProtKB-ARBA"/>
</dbReference>
<keyword evidence="4" id="KW-0472">Membrane</keyword>
<keyword evidence="4" id="KW-1133">Transmembrane helix</keyword>
<dbReference type="GO" id="GO:1904680">
    <property type="term" value="F:peptide transmembrane transporter activity"/>
    <property type="evidence" value="ECO:0007669"/>
    <property type="project" value="TreeGrafter"/>
</dbReference>
<sequence length="500" mass="56062">MSNDHHHLEDFFGEPKEPLRNSIKNGNSLAQRLRLLPKVLSVRERYLIGALLAVIIVSVVALPFTIYRHFTTALPADGGSFSEGLVGQPRHINPLLAQTNDPDRDISALVYSGLLKYNSSGQLVPDLAKSYDISADGLNYTIYLKANATWSDGQAVTTDDVIYTIQTAQNADYLSPLRVNWQSVDMQKIDDTTLILKLKTRYAQFLNSLTIGILPAHIWSKIQPINFATADYNLKPIGSGPYVFKKLQKDTTGRIQTYELVVNENYYDTRAHINSITIKFYDNEDAMISAYNNNDIQDLSYVSPNNLKKLKFGNRLNIQEIKLPRYFGVFFNEDQGKLFANKNIRIALNYATDKQTIIDDILAGNGTAIYSPLIENVLDVGQDIDKYTYDADHAKQILAADGWLADSTGTLKKRDQVLAIRLTTPTFPELVSVAAKLKEQWAKIGVMVTINTLPSAQLQQVIKERSYEALLFGEILNPDPDPFSLWHSSQTRDPGLNLAI</sequence>
<keyword evidence="3" id="KW-0732">Signal</keyword>
<evidence type="ECO:0000313" key="6">
    <source>
        <dbReference type="EMBL" id="OGN34576.1"/>
    </source>
</evidence>
<gene>
    <name evidence="6" type="ORF">A3I39_00115</name>
</gene>
<evidence type="ECO:0000256" key="4">
    <source>
        <dbReference type="SAM" id="Phobius"/>
    </source>
</evidence>
<dbReference type="PANTHER" id="PTHR30290:SF9">
    <property type="entry name" value="OLIGOPEPTIDE-BINDING PROTEIN APPA"/>
    <property type="match status" value="1"/>
</dbReference>
<dbReference type="EMBL" id="MGKW01000005">
    <property type="protein sequence ID" value="OGN34576.1"/>
    <property type="molecule type" value="Genomic_DNA"/>
</dbReference>
<dbReference type="PANTHER" id="PTHR30290">
    <property type="entry name" value="PERIPLASMIC BINDING COMPONENT OF ABC TRANSPORTER"/>
    <property type="match status" value="1"/>
</dbReference>
<accession>A0A1F8HCB2</accession>
<evidence type="ECO:0000256" key="2">
    <source>
        <dbReference type="ARBA" id="ARBA00022448"/>
    </source>
</evidence>
<organism evidence="6 7">
    <name type="scientific">Candidatus Yanofskybacteria bacterium RIFCSPLOWO2_02_FULL_47_9b</name>
    <dbReference type="NCBI Taxonomy" id="1802708"/>
    <lineage>
        <taxon>Bacteria</taxon>
        <taxon>Candidatus Yanofskyibacteriota</taxon>
    </lineage>
</organism>
<dbReference type="PIRSF" id="PIRSF002741">
    <property type="entry name" value="MppA"/>
    <property type="match status" value="1"/>
</dbReference>
<feature type="domain" description="Solute-binding protein family 5" evidence="5">
    <location>
        <begin position="122"/>
        <end position="489"/>
    </location>
</feature>
<dbReference type="GO" id="GO:0043190">
    <property type="term" value="C:ATP-binding cassette (ABC) transporter complex"/>
    <property type="evidence" value="ECO:0007669"/>
    <property type="project" value="InterPro"/>
</dbReference>
<proteinExistence type="inferred from homology"/>
<keyword evidence="2" id="KW-0813">Transport</keyword>
<protein>
    <recommendedName>
        <fullName evidence="5">Solute-binding protein family 5 domain-containing protein</fullName>
    </recommendedName>
</protein>
<dbReference type="InterPro" id="IPR030678">
    <property type="entry name" value="Peptide/Ni-bd"/>
</dbReference>
<dbReference type="Pfam" id="PF00496">
    <property type="entry name" value="SBP_bac_5"/>
    <property type="match status" value="1"/>
</dbReference>